<evidence type="ECO:0000256" key="6">
    <source>
        <dbReference type="ARBA" id="ARBA00022824"/>
    </source>
</evidence>
<dbReference type="GO" id="GO:0047057">
    <property type="term" value="F:vitamin-K-epoxide reductase (warfarin-sensitive) activity"/>
    <property type="evidence" value="ECO:0007669"/>
    <property type="project" value="UniProtKB-EC"/>
</dbReference>
<evidence type="ECO:0000256" key="4">
    <source>
        <dbReference type="ARBA" id="ARBA00022692"/>
    </source>
</evidence>
<evidence type="ECO:0000256" key="10">
    <source>
        <dbReference type="ARBA" id="ARBA00023157"/>
    </source>
</evidence>
<dbReference type="GO" id="GO:0042373">
    <property type="term" value="P:vitamin K metabolic process"/>
    <property type="evidence" value="ECO:0007669"/>
    <property type="project" value="InterPro"/>
</dbReference>
<keyword evidence="6" id="KW-0256">Endoplasmic reticulum</keyword>
<evidence type="ECO:0000256" key="9">
    <source>
        <dbReference type="ARBA" id="ARBA00023136"/>
    </source>
</evidence>
<gene>
    <name evidence="14" type="ORF">KPH14_010524</name>
</gene>
<reference evidence="14" key="1">
    <citation type="submission" date="2021-08" db="EMBL/GenBank/DDBJ databases">
        <authorList>
            <person name="Misof B."/>
            <person name="Oliver O."/>
            <person name="Podsiadlowski L."/>
            <person name="Donath A."/>
            <person name="Peters R."/>
            <person name="Mayer C."/>
            <person name="Rust J."/>
            <person name="Gunkel S."/>
            <person name="Lesny P."/>
            <person name="Martin S."/>
            <person name="Oeyen J.P."/>
            <person name="Petersen M."/>
            <person name="Panagiotis P."/>
            <person name="Wilbrandt J."/>
            <person name="Tanja T."/>
        </authorList>
    </citation>
    <scope>NUCLEOTIDE SEQUENCE</scope>
    <source>
        <strain evidence="14">GBR_01_08_01A</strain>
        <tissue evidence="14">Thorax + abdomen</tissue>
    </source>
</reference>
<comment type="caution">
    <text evidence="14">The sequence shown here is derived from an EMBL/GenBank/DDBJ whole genome shotgun (WGS) entry which is preliminary data.</text>
</comment>
<comment type="subcellular location">
    <subcellularLocation>
        <location evidence="1">Endoplasmic reticulum membrane</location>
        <topology evidence="1">Multi-pass membrane protein</topology>
    </subcellularLocation>
</comment>
<dbReference type="EC" id="1.17.4.4" evidence="3"/>
<keyword evidence="5" id="KW-0874">Quinone</keyword>
<keyword evidence="10" id="KW-1015">Disulfide bond</keyword>
<evidence type="ECO:0000256" key="8">
    <source>
        <dbReference type="ARBA" id="ARBA00023002"/>
    </source>
</evidence>
<dbReference type="InterPro" id="IPR012932">
    <property type="entry name" value="VKOR"/>
</dbReference>
<feature type="transmembrane region" description="Helical" evidence="12">
    <location>
        <begin position="12"/>
        <end position="32"/>
    </location>
</feature>
<dbReference type="GO" id="GO:0005789">
    <property type="term" value="C:endoplasmic reticulum membrane"/>
    <property type="evidence" value="ECO:0007669"/>
    <property type="project" value="UniProtKB-SubCell"/>
</dbReference>
<feature type="domain" description="Vitamin K epoxide reductase" evidence="13">
    <location>
        <begin position="6"/>
        <end position="152"/>
    </location>
</feature>
<dbReference type="AlphaFoldDB" id="A0AAD9RUK3"/>
<dbReference type="CDD" id="cd12917">
    <property type="entry name" value="VKOR_euk"/>
    <property type="match status" value="1"/>
</dbReference>
<dbReference type="Gene3D" id="1.20.1440.130">
    <property type="entry name" value="VKOR domain"/>
    <property type="match status" value="1"/>
</dbReference>
<dbReference type="EMBL" id="JAIFRP010000021">
    <property type="protein sequence ID" value="KAK2585943.1"/>
    <property type="molecule type" value="Genomic_DNA"/>
</dbReference>
<evidence type="ECO:0000313" key="15">
    <source>
        <dbReference type="Proteomes" id="UP001258017"/>
    </source>
</evidence>
<evidence type="ECO:0000256" key="2">
    <source>
        <dbReference type="ARBA" id="ARBA00006214"/>
    </source>
</evidence>
<comment type="similarity">
    <text evidence="2">Belongs to the VKOR family.</text>
</comment>
<accession>A0AAD9RUK3</accession>
<evidence type="ECO:0000256" key="3">
    <source>
        <dbReference type="ARBA" id="ARBA00012278"/>
    </source>
</evidence>
<proteinExistence type="inferred from homology"/>
<dbReference type="InterPro" id="IPR038354">
    <property type="entry name" value="VKOR_sf"/>
</dbReference>
<dbReference type="GO" id="GO:0048038">
    <property type="term" value="F:quinone binding"/>
    <property type="evidence" value="ECO:0007669"/>
    <property type="project" value="UniProtKB-KW"/>
</dbReference>
<name>A0AAD9RUK3_9HYME</name>
<dbReference type="InterPro" id="IPR042406">
    <property type="entry name" value="VKORC1/VKORC1L1"/>
</dbReference>
<dbReference type="PANTHER" id="PTHR14519">
    <property type="entry name" value="VITAMIN K EPOXIDE REDUCTASE COMPLEX, SUBUNIT 1"/>
    <property type="match status" value="1"/>
</dbReference>
<keyword evidence="9 12" id="KW-0472">Membrane</keyword>
<reference evidence="14" key="2">
    <citation type="journal article" date="2023" name="Commun. Biol.">
        <title>Intrasexual cuticular hydrocarbon dimorphism in a wasp sheds light on hydrocarbon biosynthesis genes in Hymenoptera.</title>
        <authorList>
            <person name="Moris V.C."/>
            <person name="Podsiadlowski L."/>
            <person name="Martin S."/>
            <person name="Oeyen J.P."/>
            <person name="Donath A."/>
            <person name="Petersen M."/>
            <person name="Wilbrandt J."/>
            <person name="Misof B."/>
            <person name="Liedtke D."/>
            <person name="Thamm M."/>
            <person name="Scheiner R."/>
            <person name="Schmitt T."/>
            <person name="Niehuis O."/>
        </authorList>
    </citation>
    <scope>NUCLEOTIDE SEQUENCE</scope>
    <source>
        <strain evidence="14">GBR_01_08_01A</strain>
    </source>
</reference>
<feature type="transmembrane region" description="Helical" evidence="12">
    <location>
        <begin position="104"/>
        <end position="124"/>
    </location>
</feature>
<evidence type="ECO:0000256" key="1">
    <source>
        <dbReference type="ARBA" id="ARBA00004477"/>
    </source>
</evidence>
<feature type="transmembrane region" description="Helical" evidence="12">
    <location>
        <begin position="130"/>
        <end position="149"/>
    </location>
</feature>
<evidence type="ECO:0000256" key="5">
    <source>
        <dbReference type="ARBA" id="ARBA00022719"/>
    </source>
</evidence>
<keyword evidence="4 12" id="KW-0812">Transmembrane</keyword>
<evidence type="ECO:0000259" key="13">
    <source>
        <dbReference type="SMART" id="SM00756"/>
    </source>
</evidence>
<evidence type="ECO:0000313" key="14">
    <source>
        <dbReference type="EMBL" id="KAK2585943.1"/>
    </source>
</evidence>
<dbReference type="SMART" id="SM00756">
    <property type="entry name" value="VKc"/>
    <property type="match status" value="1"/>
</dbReference>
<evidence type="ECO:0000256" key="7">
    <source>
        <dbReference type="ARBA" id="ARBA00022989"/>
    </source>
</evidence>
<dbReference type="Proteomes" id="UP001258017">
    <property type="component" value="Unassembled WGS sequence"/>
</dbReference>
<organism evidence="14 15">
    <name type="scientific">Odynerus spinipes</name>
    <dbReference type="NCBI Taxonomy" id="1348599"/>
    <lineage>
        <taxon>Eukaryota</taxon>
        <taxon>Metazoa</taxon>
        <taxon>Ecdysozoa</taxon>
        <taxon>Arthropoda</taxon>
        <taxon>Hexapoda</taxon>
        <taxon>Insecta</taxon>
        <taxon>Pterygota</taxon>
        <taxon>Neoptera</taxon>
        <taxon>Endopterygota</taxon>
        <taxon>Hymenoptera</taxon>
        <taxon>Apocrita</taxon>
        <taxon>Aculeata</taxon>
        <taxon>Vespoidea</taxon>
        <taxon>Vespidae</taxon>
        <taxon>Eumeninae</taxon>
        <taxon>Odynerus</taxon>
    </lineage>
</organism>
<protein>
    <recommendedName>
        <fullName evidence="3">vitamin-K-epoxide reductase (warfarin-sensitive)</fullName>
        <ecNumber evidence="3">1.17.4.4</ecNumber>
    </recommendedName>
</protein>
<keyword evidence="7 12" id="KW-1133">Transmembrane helix</keyword>
<evidence type="ECO:0000256" key="11">
    <source>
        <dbReference type="ARBA" id="ARBA00023284"/>
    </source>
</evidence>
<dbReference type="Pfam" id="PF07884">
    <property type="entry name" value="VKOR"/>
    <property type="match status" value="1"/>
</dbReference>
<keyword evidence="8" id="KW-0560">Oxidoreductase</keyword>
<keyword evidence="11" id="KW-0676">Redox-active center</keyword>
<feature type="transmembrane region" description="Helical" evidence="12">
    <location>
        <begin position="77"/>
        <end position="97"/>
    </location>
</feature>
<sequence length="166" mass="18373">MPTTVPYSIRKITTGLILTCVVGTLLTYYAYIVETTKENEESYEAMCDINAYMSCTKVLTSGYGKGFGILPENSPLYFPNSLYGLGFYLLVAGLSILNTNAATFTIVLLSILSNICSVYLAYILYILRNICVVCVSTYIVNAVILILGIKKLQLLFEIERSKAKPE</sequence>
<evidence type="ECO:0000256" key="12">
    <source>
        <dbReference type="SAM" id="Phobius"/>
    </source>
</evidence>
<keyword evidence="15" id="KW-1185">Reference proteome</keyword>
<dbReference type="PANTHER" id="PTHR14519:SF8">
    <property type="entry name" value="VITAMIN K EPOXIDE REDUCTASE COMPLEX SUBUNIT 1"/>
    <property type="match status" value="1"/>
</dbReference>